<protein>
    <submittedName>
        <fullName evidence="2">Seryl-tRNA synthetase</fullName>
    </submittedName>
</protein>
<evidence type="ECO:0000313" key="3">
    <source>
        <dbReference type="Proteomes" id="UP001519345"/>
    </source>
</evidence>
<gene>
    <name evidence="2" type="ORF">J2Z83_003274</name>
</gene>
<dbReference type="RefSeq" id="WP_209464205.1">
    <property type="nucleotide sequence ID" value="NZ_CP110224.1"/>
</dbReference>
<keyword evidence="1" id="KW-0175">Coiled coil</keyword>
<name>A0ABS4IKR7_9BACI</name>
<feature type="coiled-coil region" evidence="1">
    <location>
        <begin position="42"/>
        <end position="153"/>
    </location>
</feature>
<dbReference type="EMBL" id="JAGGKX010000021">
    <property type="protein sequence ID" value="MBP1971135.1"/>
    <property type="molecule type" value="Genomic_DNA"/>
</dbReference>
<evidence type="ECO:0000313" key="2">
    <source>
        <dbReference type="EMBL" id="MBP1971135.1"/>
    </source>
</evidence>
<keyword evidence="3" id="KW-1185">Reference proteome</keyword>
<comment type="caution">
    <text evidence="2">The sequence shown here is derived from an EMBL/GenBank/DDBJ whole genome shotgun (WGS) entry which is preliminary data.</text>
</comment>
<sequence length="231" mass="25584">MKNFFKSNKLWMVISALFLVSIAFTGVFASASTKINEEKVSYNDLVAMISELETNISELEEEEAEEQDKLAEKQSEVKAMQSEVEEATAMIGEKEKIQGEIDSLQGDFDEKQTELEENLDEKETELDEITVNIEKKQSELEQLETGIAKKKEDPIELISGTFIVGSDVPPGRYQATNVGQGSNFVVYSSSGSLKVNTILGDDWGSGDHVFFAEEGDQIETAAPVQLIPVEE</sequence>
<reference evidence="2 3" key="1">
    <citation type="submission" date="2021-03" db="EMBL/GenBank/DDBJ databases">
        <title>Genomic Encyclopedia of Type Strains, Phase IV (KMG-IV): sequencing the most valuable type-strain genomes for metagenomic binning, comparative biology and taxonomic classification.</title>
        <authorList>
            <person name="Goeker M."/>
        </authorList>
    </citation>
    <scope>NUCLEOTIDE SEQUENCE [LARGE SCALE GENOMIC DNA]</scope>
    <source>
        <strain evidence="2 3">DSM 25609</strain>
    </source>
</reference>
<organism evidence="2 3">
    <name type="scientific">Virgibacillus natechei</name>
    <dbReference type="NCBI Taxonomy" id="1216297"/>
    <lineage>
        <taxon>Bacteria</taxon>
        <taxon>Bacillati</taxon>
        <taxon>Bacillota</taxon>
        <taxon>Bacilli</taxon>
        <taxon>Bacillales</taxon>
        <taxon>Bacillaceae</taxon>
        <taxon>Virgibacillus</taxon>
    </lineage>
</organism>
<dbReference type="Gene3D" id="1.10.287.1490">
    <property type="match status" value="1"/>
</dbReference>
<evidence type="ECO:0000256" key="1">
    <source>
        <dbReference type="SAM" id="Coils"/>
    </source>
</evidence>
<proteinExistence type="predicted"/>
<accession>A0ABS4IKR7</accession>
<dbReference type="Proteomes" id="UP001519345">
    <property type="component" value="Unassembled WGS sequence"/>
</dbReference>